<name>A0A812LCM4_SYMPI</name>
<evidence type="ECO:0000256" key="1">
    <source>
        <dbReference type="ARBA" id="ARBA00022837"/>
    </source>
</evidence>
<dbReference type="PROSITE" id="PS00018">
    <property type="entry name" value="EF_HAND_1"/>
    <property type="match status" value="1"/>
</dbReference>
<keyword evidence="1" id="KW-0106">Calcium</keyword>
<accession>A0A812LCM4</accession>
<dbReference type="Proteomes" id="UP000649617">
    <property type="component" value="Unassembled WGS sequence"/>
</dbReference>
<dbReference type="CDD" id="cd00051">
    <property type="entry name" value="EFh"/>
    <property type="match status" value="1"/>
</dbReference>
<dbReference type="Gene3D" id="1.10.238.10">
    <property type="entry name" value="EF-hand"/>
    <property type="match status" value="1"/>
</dbReference>
<proteinExistence type="predicted"/>
<dbReference type="AlphaFoldDB" id="A0A812LCM4"/>
<dbReference type="InterPro" id="IPR018247">
    <property type="entry name" value="EF_Hand_1_Ca_BS"/>
</dbReference>
<evidence type="ECO:0000313" key="3">
    <source>
        <dbReference type="EMBL" id="CAE7241663.1"/>
    </source>
</evidence>
<evidence type="ECO:0000259" key="2">
    <source>
        <dbReference type="PROSITE" id="PS50222"/>
    </source>
</evidence>
<dbReference type="SUPFAM" id="SSF47473">
    <property type="entry name" value="EF-hand"/>
    <property type="match status" value="1"/>
</dbReference>
<dbReference type="InterPro" id="IPR002048">
    <property type="entry name" value="EF_hand_dom"/>
</dbReference>
<evidence type="ECO:0000313" key="4">
    <source>
        <dbReference type="Proteomes" id="UP000649617"/>
    </source>
</evidence>
<reference evidence="3" key="1">
    <citation type="submission" date="2021-02" db="EMBL/GenBank/DDBJ databases">
        <authorList>
            <person name="Dougan E. K."/>
            <person name="Rhodes N."/>
            <person name="Thang M."/>
            <person name="Chan C."/>
        </authorList>
    </citation>
    <scope>NUCLEOTIDE SEQUENCE</scope>
</reference>
<keyword evidence="4" id="KW-1185">Reference proteome</keyword>
<dbReference type="EMBL" id="CAJNIZ010005419">
    <property type="protein sequence ID" value="CAE7241663.1"/>
    <property type="molecule type" value="Genomic_DNA"/>
</dbReference>
<dbReference type="GO" id="GO:0005509">
    <property type="term" value="F:calcium ion binding"/>
    <property type="evidence" value="ECO:0007669"/>
    <property type="project" value="InterPro"/>
</dbReference>
<dbReference type="Pfam" id="PF13499">
    <property type="entry name" value="EF-hand_7"/>
    <property type="match status" value="1"/>
</dbReference>
<organism evidence="3 4">
    <name type="scientific">Symbiodinium pilosum</name>
    <name type="common">Dinoflagellate</name>
    <dbReference type="NCBI Taxonomy" id="2952"/>
    <lineage>
        <taxon>Eukaryota</taxon>
        <taxon>Sar</taxon>
        <taxon>Alveolata</taxon>
        <taxon>Dinophyceae</taxon>
        <taxon>Suessiales</taxon>
        <taxon>Symbiodiniaceae</taxon>
        <taxon>Symbiodinium</taxon>
    </lineage>
</organism>
<feature type="domain" description="EF-hand" evidence="2">
    <location>
        <begin position="80"/>
        <end position="106"/>
    </location>
</feature>
<protein>
    <submittedName>
        <fullName evidence="3">Cetn4 protein</fullName>
    </submittedName>
</protein>
<dbReference type="PROSITE" id="PS50222">
    <property type="entry name" value="EF_HAND_2"/>
    <property type="match status" value="1"/>
</dbReference>
<sequence length="261" mass="29247">DENSSGQLFGFFKQGRPMEMRHRDTVYLQTWLHNYVEYRYFEDSNLYAKRWQRREPQTLTVLKKAVLDASTTEVARRLQFQAFDLDGNGTISKSEIDMMLSLIRGAEPSVEEVDEIMANADPACTGNIPFPSFAAWADAGGMSEEELNHAEVLGNIAQRCYDAVHEGACLVEVLGTIDSRTVQGMVSQYAENLKSGNLSEIIVEKAAAESDGWFFSGQWRNCMKALLEPEVDLWVRCLNDAMSGWGTDENSLSALVFLAGF</sequence>
<feature type="non-terminal residue" evidence="3">
    <location>
        <position position="261"/>
    </location>
</feature>
<comment type="caution">
    <text evidence="3">The sequence shown here is derived from an EMBL/GenBank/DDBJ whole genome shotgun (WGS) entry which is preliminary data.</text>
</comment>
<gene>
    <name evidence="3" type="primary">Cetn4</name>
    <name evidence="3" type="ORF">SPIL2461_LOCUS4203</name>
</gene>
<dbReference type="InterPro" id="IPR011992">
    <property type="entry name" value="EF-hand-dom_pair"/>
</dbReference>
<dbReference type="OrthoDB" id="26525at2759"/>